<keyword evidence="8 11" id="KW-0406">Ion transport</keyword>
<feature type="domain" description="V-ATPase proteolipid subunit C-like" evidence="12">
    <location>
        <begin position="38"/>
        <end position="99"/>
    </location>
</feature>
<dbReference type="PRINTS" id="PR00124">
    <property type="entry name" value="ATPASEC"/>
</dbReference>
<dbReference type="GO" id="GO:0015986">
    <property type="term" value="P:proton motive force-driven ATP synthesis"/>
    <property type="evidence" value="ECO:0007669"/>
    <property type="project" value="InterPro"/>
</dbReference>
<dbReference type="PANTHER" id="PTHR10031:SF0">
    <property type="entry name" value="ATPASE PROTEIN 9"/>
    <property type="match status" value="1"/>
</dbReference>
<dbReference type="CDD" id="cd18182">
    <property type="entry name" value="ATP-synt_Fo_c_ATP5G3"/>
    <property type="match status" value="1"/>
</dbReference>
<evidence type="ECO:0000259" key="12">
    <source>
        <dbReference type="Pfam" id="PF00137"/>
    </source>
</evidence>
<evidence type="ECO:0000256" key="4">
    <source>
        <dbReference type="ARBA" id="ARBA00022547"/>
    </source>
</evidence>
<evidence type="ECO:0000256" key="6">
    <source>
        <dbReference type="ARBA" id="ARBA00022781"/>
    </source>
</evidence>
<dbReference type="InterPro" id="IPR035921">
    <property type="entry name" value="F/V-ATP_Csub_sf"/>
</dbReference>
<dbReference type="PANTHER" id="PTHR10031">
    <property type="entry name" value="ATP SYNTHASE LIPID-BINDING PROTEIN, MITOCHONDRIAL"/>
    <property type="match status" value="1"/>
</dbReference>
<evidence type="ECO:0000256" key="3">
    <source>
        <dbReference type="ARBA" id="ARBA00022448"/>
    </source>
</evidence>
<evidence type="ECO:0000256" key="9">
    <source>
        <dbReference type="ARBA" id="ARBA00023121"/>
    </source>
</evidence>
<keyword evidence="7 11" id="KW-1133">Transmembrane helix</keyword>
<evidence type="ECO:0000256" key="2">
    <source>
        <dbReference type="ARBA" id="ARBA00006704"/>
    </source>
</evidence>
<dbReference type="PROSITE" id="PS00605">
    <property type="entry name" value="ATPASE_C"/>
    <property type="match status" value="1"/>
</dbReference>
<evidence type="ECO:0000256" key="5">
    <source>
        <dbReference type="ARBA" id="ARBA00022692"/>
    </source>
</evidence>
<evidence type="ECO:0000256" key="1">
    <source>
        <dbReference type="ARBA" id="ARBA00004141"/>
    </source>
</evidence>
<comment type="similarity">
    <text evidence="2 11">Belongs to the ATPase C chain family.</text>
</comment>
<keyword evidence="9 11" id="KW-0446">Lipid-binding</keyword>
<gene>
    <name evidence="13" type="ORF">EGYM00392_LOCUS49662</name>
</gene>
<reference evidence="13" key="1">
    <citation type="submission" date="2021-01" db="EMBL/GenBank/DDBJ databases">
        <authorList>
            <person name="Corre E."/>
            <person name="Pelletier E."/>
            <person name="Niang G."/>
            <person name="Scheremetjew M."/>
            <person name="Finn R."/>
            <person name="Kale V."/>
            <person name="Holt S."/>
            <person name="Cochrane G."/>
            <person name="Meng A."/>
            <person name="Brown T."/>
            <person name="Cohen L."/>
        </authorList>
    </citation>
    <scope>NUCLEOTIDE SEQUENCE</scope>
    <source>
        <strain evidence="13">NIES-381</strain>
    </source>
</reference>
<keyword evidence="3 11" id="KW-0813">Transport</keyword>
<evidence type="ECO:0000256" key="11">
    <source>
        <dbReference type="RuleBase" id="RU004221"/>
    </source>
</evidence>
<dbReference type="InterPro" id="IPR002379">
    <property type="entry name" value="ATPase_proteolipid_c-like_dom"/>
</dbReference>
<dbReference type="GO" id="GO:0033177">
    <property type="term" value="C:proton-transporting two-sector ATPase complex, proton-transporting domain"/>
    <property type="evidence" value="ECO:0007669"/>
    <property type="project" value="InterPro"/>
</dbReference>
<dbReference type="HAMAP" id="MF_01396">
    <property type="entry name" value="ATP_synth_c_bact"/>
    <property type="match status" value="1"/>
</dbReference>
<dbReference type="SUPFAM" id="SSF81333">
    <property type="entry name" value="F1F0 ATP synthase subunit C"/>
    <property type="match status" value="1"/>
</dbReference>
<name>A0A7S1JB74_9EUGL</name>
<dbReference type="InterPro" id="IPR020537">
    <property type="entry name" value="ATP_synth_F0_csu_DDCD_BS"/>
</dbReference>
<evidence type="ECO:0000313" key="13">
    <source>
        <dbReference type="EMBL" id="CAD9038500.1"/>
    </source>
</evidence>
<keyword evidence="10 11" id="KW-0472">Membrane</keyword>
<dbReference type="Pfam" id="PF00137">
    <property type="entry name" value="ATP-synt_C"/>
    <property type="match status" value="1"/>
</dbReference>
<keyword evidence="4" id="KW-0138">CF(0)</keyword>
<organism evidence="13">
    <name type="scientific">Eutreptiella gymnastica</name>
    <dbReference type="NCBI Taxonomy" id="73025"/>
    <lineage>
        <taxon>Eukaryota</taxon>
        <taxon>Discoba</taxon>
        <taxon>Euglenozoa</taxon>
        <taxon>Euglenida</taxon>
        <taxon>Spirocuta</taxon>
        <taxon>Euglenophyceae</taxon>
        <taxon>Eutreptiales</taxon>
        <taxon>Eutreptiaceae</taxon>
        <taxon>Eutreptiella</taxon>
    </lineage>
</organism>
<feature type="transmembrane region" description="Helical" evidence="11">
    <location>
        <begin position="75"/>
        <end position="99"/>
    </location>
</feature>
<dbReference type="GO" id="GO:0015078">
    <property type="term" value="F:proton transmembrane transporter activity"/>
    <property type="evidence" value="ECO:0007669"/>
    <property type="project" value="InterPro"/>
</dbReference>
<proteinExistence type="inferred from homology"/>
<evidence type="ECO:0000256" key="10">
    <source>
        <dbReference type="ARBA" id="ARBA00023136"/>
    </source>
</evidence>
<keyword evidence="6 11" id="KW-0375">Hydrogen ion transport</keyword>
<feature type="transmembrane region" description="Helical" evidence="11">
    <location>
        <begin position="37"/>
        <end position="63"/>
    </location>
</feature>
<evidence type="ECO:0000256" key="8">
    <source>
        <dbReference type="ARBA" id="ARBA00023065"/>
    </source>
</evidence>
<protein>
    <recommendedName>
        <fullName evidence="12">V-ATPase proteolipid subunit C-like domain-containing protein</fullName>
    </recommendedName>
</protein>
<dbReference type="Gene3D" id="1.20.20.10">
    <property type="entry name" value="F1F0 ATP synthase subunit C"/>
    <property type="match status" value="1"/>
</dbReference>
<evidence type="ECO:0000256" key="7">
    <source>
        <dbReference type="ARBA" id="ARBA00022989"/>
    </source>
</evidence>
<dbReference type="EMBL" id="HBGA01133962">
    <property type="protein sequence ID" value="CAD9038500.1"/>
    <property type="molecule type" value="Transcribed_RNA"/>
</dbReference>
<accession>A0A7S1JB74</accession>
<dbReference type="InterPro" id="IPR000454">
    <property type="entry name" value="ATP_synth_F0_csu"/>
</dbReference>
<dbReference type="InterPro" id="IPR038662">
    <property type="entry name" value="ATP_synth_F0_csu_sf"/>
</dbReference>
<dbReference type="GO" id="GO:0008289">
    <property type="term" value="F:lipid binding"/>
    <property type="evidence" value="ECO:0007669"/>
    <property type="project" value="UniProtKB-KW"/>
</dbReference>
<dbReference type="GO" id="GO:0045259">
    <property type="term" value="C:proton-transporting ATP synthase complex"/>
    <property type="evidence" value="ECO:0007669"/>
    <property type="project" value="UniProtKB-KW"/>
</dbReference>
<keyword evidence="5 11" id="KW-0812">Transmembrane</keyword>
<dbReference type="AlphaFoldDB" id="A0A7S1JB74"/>
<sequence>MQRGASAITKVARRAPLARSTRNAAIAYEVTVNGANLIGAGMAASGVGVPAIGVGMCFSSYMLAAARQPNMSAKLLPYAILGFALSEALALFTLLIALLELFVFS</sequence>
<comment type="subcellular location">
    <subcellularLocation>
        <location evidence="1">Membrane</location>
        <topology evidence="1">Multi-pass membrane protein</topology>
    </subcellularLocation>
</comment>